<keyword evidence="1" id="KW-0812">Transmembrane</keyword>
<dbReference type="Gene3D" id="1.10.1760.20">
    <property type="match status" value="1"/>
</dbReference>
<feature type="transmembrane region" description="Helical" evidence="1">
    <location>
        <begin position="148"/>
        <end position="168"/>
    </location>
</feature>
<dbReference type="Proteomes" id="UP001197492">
    <property type="component" value="Unassembled WGS sequence"/>
</dbReference>
<feature type="transmembrane region" description="Helical" evidence="1">
    <location>
        <begin position="104"/>
        <end position="128"/>
    </location>
</feature>
<accession>A0AAW4MZF8</accession>
<protein>
    <recommendedName>
        <fullName evidence="6">ECF transporter S component</fullName>
    </recommendedName>
</protein>
<dbReference type="AlphaFoldDB" id="A0AAW4MZF8"/>
<dbReference type="GeneID" id="301323964"/>
<proteinExistence type="predicted"/>
<dbReference type="EMBL" id="JAHOEF010000014">
    <property type="protein sequence ID" value="MBV3382288.1"/>
    <property type="molecule type" value="Genomic_DNA"/>
</dbReference>
<keyword evidence="1" id="KW-1133">Transmembrane helix</keyword>
<dbReference type="EMBL" id="JAHOEL010000015">
    <property type="protein sequence ID" value="MBV3392346.1"/>
    <property type="molecule type" value="Genomic_DNA"/>
</dbReference>
<evidence type="ECO:0000313" key="2">
    <source>
        <dbReference type="EMBL" id="MBV3382288.1"/>
    </source>
</evidence>
<evidence type="ECO:0008006" key="6">
    <source>
        <dbReference type="Google" id="ProtNLM"/>
    </source>
</evidence>
<evidence type="ECO:0000313" key="5">
    <source>
        <dbReference type="Proteomes" id="UP001197492"/>
    </source>
</evidence>
<comment type="caution">
    <text evidence="2">The sequence shown here is derived from an EMBL/GenBank/DDBJ whole genome shotgun (WGS) entry which is preliminary data.</text>
</comment>
<dbReference type="Proteomes" id="UP001196408">
    <property type="component" value="Unassembled WGS sequence"/>
</dbReference>
<gene>
    <name evidence="2" type="ORF">KSV97_03390</name>
    <name evidence="3" type="ORF">KSW06_03570</name>
</gene>
<evidence type="ECO:0000256" key="1">
    <source>
        <dbReference type="SAM" id="Phobius"/>
    </source>
</evidence>
<feature type="transmembrane region" description="Helical" evidence="1">
    <location>
        <begin position="73"/>
        <end position="92"/>
    </location>
</feature>
<dbReference type="RefSeq" id="WP_117459480.1">
    <property type="nucleotide sequence ID" value="NZ_JAHOEB010000015.1"/>
</dbReference>
<feature type="transmembrane region" description="Helical" evidence="1">
    <location>
        <begin position="40"/>
        <end position="67"/>
    </location>
</feature>
<name>A0AAW4MZF8_9FIRM</name>
<sequence length="181" mass="20429">MSTLNNKTREICLIGILSAVNIASRVALQALPNFKPVTSIIIISVLLFGLSFGIKLTVVTTIASNMILGMGTWTIFQILSWVVICLFTQCISDFYKKINKEPPLLLMALYAFLMGYVFGFVVSLEQLIIGGPVWFGIYYAQGLLFDTFHAVGNFVFYLLCAPILMRLFKQEMSQYTKDYYK</sequence>
<organism evidence="2 4">
    <name type="scientific">Catenibacterium mitsuokai</name>
    <dbReference type="NCBI Taxonomy" id="100886"/>
    <lineage>
        <taxon>Bacteria</taxon>
        <taxon>Bacillati</taxon>
        <taxon>Bacillota</taxon>
        <taxon>Erysipelotrichia</taxon>
        <taxon>Erysipelotrichales</taxon>
        <taxon>Coprobacillaceae</taxon>
        <taxon>Catenibacterium</taxon>
    </lineage>
</organism>
<reference evidence="2 5" key="1">
    <citation type="submission" date="2021-06" db="EMBL/GenBank/DDBJ databases">
        <title>Collection of gut derived symbiotic bacterial strains cultured from healthy donors.</title>
        <authorList>
            <person name="Lin H."/>
            <person name="Littmann E."/>
            <person name="Pamer E.G."/>
        </authorList>
    </citation>
    <scope>NUCLEOTIDE SEQUENCE</scope>
    <source>
        <strain evidence="3 5">MSK.21.70</strain>
        <strain evidence="2">MSK.21.82</strain>
    </source>
</reference>
<keyword evidence="1" id="KW-0472">Membrane</keyword>
<evidence type="ECO:0000313" key="3">
    <source>
        <dbReference type="EMBL" id="MBV3392346.1"/>
    </source>
</evidence>
<evidence type="ECO:0000313" key="4">
    <source>
        <dbReference type="Proteomes" id="UP001196408"/>
    </source>
</evidence>
<keyword evidence="5" id="KW-1185">Reference proteome</keyword>